<dbReference type="EMBL" id="JH711577">
    <property type="protein sequence ID" value="EIW81708.1"/>
    <property type="molecule type" value="Genomic_DNA"/>
</dbReference>
<feature type="region of interest" description="Disordered" evidence="1">
    <location>
        <begin position="67"/>
        <end position="97"/>
    </location>
</feature>
<dbReference type="RefSeq" id="XP_007767603.1">
    <property type="nucleotide sequence ID" value="XM_007769413.1"/>
</dbReference>
<dbReference type="AlphaFoldDB" id="A0A5M3MRC1"/>
<dbReference type="KEGG" id="cput:CONPUDRAFT_136525"/>
<evidence type="ECO:0000256" key="1">
    <source>
        <dbReference type="SAM" id="MobiDB-lite"/>
    </source>
</evidence>
<reference evidence="3" key="1">
    <citation type="journal article" date="2012" name="Science">
        <title>The Paleozoic origin of enzymatic lignin decomposition reconstructed from 31 fungal genomes.</title>
        <authorList>
            <person name="Floudas D."/>
            <person name="Binder M."/>
            <person name="Riley R."/>
            <person name="Barry K."/>
            <person name="Blanchette R.A."/>
            <person name="Henrissat B."/>
            <person name="Martinez A.T."/>
            <person name="Otillar R."/>
            <person name="Spatafora J.W."/>
            <person name="Yadav J.S."/>
            <person name="Aerts A."/>
            <person name="Benoit I."/>
            <person name="Boyd A."/>
            <person name="Carlson A."/>
            <person name="Copeland A."/>
            <person name="Coutinho P.M."/>
            <person name="de Vries R.P."/>
            <person name="Ferreira P."/>
            <person name="Findley K."/>
            <person name="Foster B."/>
            <person name="Gaskell J."/>
            <person name="Glotzer D."/>
            <person name="Gorecki P."/>
            <person name="Heitman J."/>
            <person name="Hesse C."/>
            <person name="Hori C."/>
            <person name="Igarashi K."/>
            <person name="Jurgens J.A."/>
            <person name="Kallen N."/>
            <person name="Kersten P."/>
            <person name="Kohler A."/>
            <person name="Kuees U."/>
            <person name="Kumar T.K.A."/>
            <person name="Kuo A."/>
            <person name="LaButti K."/>
            <person name="Larrondo L.F."/>
            <person name="Lindquist E."/>
            <person name="Ling A."/>
            <person name="Lombard V."/>
            <person name="Lucas S."/>
            <person name="Lundell T."/>
            <person name="Martin R."/>
            <person name="McLaughlin D.J."/>
            <person name="Morgenstern I."/>
            <person name="Morin E."/>
            <person name="Murat C."/>
            <person name="Nagy L.G."/>
            <person name="Nolan M."/>
            <person name="Ohm R.A."/>
            <person name="Patyshakuliyeva A."/>
            <person name="Rokas A."/>
            <person name="Ruiz-Duenas F.J."/>
            <person name="Sabat G."/>
            <person name="Salamov A."/>
            <person name="Samejima M."/>
            <person name="Schmutz J."/>
            <person name="Slot J.C."/>
            <person name="St John F."/>
            <person name="Stenlid J."/>
            <person name="Sun H."/>
            <person name="Sun S."/>
            <person name="Syed K."/>
            <person name="Tsang A."/>
            <person name="Wiebenga A."/>
            <person name="Young D."/>
            <person name="Pisabarro A."/>
            <person name="Eastwood D.C."/>
            <person name="Martin F."/>
            <person name="Cullen D."/>
            <person name="Grigoriev I.V."/>
            <person name="Hibbett D.S."/>
        </authorList>
    </citation>
    <scope>NUCLEOTIDE SEQUENCE [LARGE SCALE GENOMIC DNA]</scope>
    <source>
        <strain evidence="3">RWD-64-598 SS2</strain>
    </source>
</reference>
<dbReference type="GeneID" id="19200917"/>
<name>A0A5M3MRC1_CONPW</name>
<gene>
    <name evidence="2" type="ORF">CONPUDRAFT_136525</name>
</gene>
<feature type="compositionally biased region" description="Low complexity" evidence="1">
    <location>
        <begin position="67"/>
        <end position="82"/>
    </location>
</feature>
<dbReference type="Proteomes" id="UP000053558">
    <property type="component" value="Unassembled WGS sequence"/>
</dbReference>
<dbReference type="OrthoDB" id="2689548at2759"/>
<sequence>MQFILFRTTFITVASITVLLAGLFSPVFAAPQFGRPLIHALNQEVSAGMDAISQINAYSSTAFPPSATASANANTAADGSATPSDSGGPGTNAASNGALRLGGPTTIMLASVVGSAVYLVL</sequence>
<comment type="caution">
    <text evidence="2">The sequence shown here is derived from an EMBL/GenBank/DDBJ whole genome shotgun (WGS) entry which is preliminary data.</text>
</comment>
<proteinExistence type="predicted"/>
<organism evidence="2 3">
    <name type="scientific">Coniophora puteana (strain RWD-64-598)</name>
    <name type="common">Brown rot fungus</name>
    <dbReference type="NCBI Taxonomy" id="741705"/>
    <lineage>
        <taxon>Eukaryota</taxon>
        <taxon>Fungi</taxon>
        <taxon>Dikarya</taxon>
        <taxon>Basidiomycota</taxon>
        <taxon>Agaricomycotina</taxon>
        <taxon>Agaricomycetes</taxon>
        <taxon>Agaricomycetidae</taxon>
        <taxon>Boletales</taxon>
        <taxon>Coniophorineae</taxon>
        <taxon>Coniophoraceae</taxon>
        <taxon>Coniophora</taxon>
    </lineage>
</organism>
<protein>
    <submittedName>
        <fullName evidence="2">Uncharacterized protein</fullName>
    </submittedName>
</protein>
<evidence type="ECO:0000313" key="3">
    <source>
        <dbReference type="Proteomes" id="UP000053558"/>
    </source>
</evidence>
<accession>A0A5M3MRC1</accession>
<keyword evidence="3" id="KW-1185">Reference proteome</keyword>
<evidence type="ECO:0000313" key="2">
    <source>
        <dbReference type="EMBL" id="EIW81708.1"/>
    </source>
</evidence>